<protein>
    <submittedName>
        <fullName evidence="1">Uncharacterized protein</fullName>
    </submittedName>
</protein>
<name>A0AAN8S7B3_POLSC</name>
<reference evidence="1 2" key="1">
    <citation type="submission" date="2023-10" db="EMBL/GenBank/DDBJ databases">
        <title>Genomes of two closely related lineages of the louse Polyplax serrata with different host specificities.</title>
        <authorList>
            <person name="Martinu J."/>
            <person name="Tarabai H."/>
            <person name="Stefka J."/>
            <person name="Hypsa V."/>
        </authorList>
    </citation>
    <scope>NUCLEOTIDE SEQUENCE [LARGE SCALE GENOMIC DNA]</scope>
    <source>
        <strain evidence="1">HR10_N</strain>
    </source>
</reference>
<gene>
    <name evidence="1" type="ORF">RUM43_012850</name>
</gene>
<dbReference type="AlphaFoldDB" id="A0AAN8S7B3"/>
<evidence type="ECO:0000313" key="2">
    <source>
        <dbReference type="Proteomes" id="UP001372834"/>
    </source>
</evidence>
<sequence>MHEPEEKADPEANEQRYLELNSLKVDIQCVQYVLLQPSTIPQEISPTTSLIRKTTQRPAIDAEELSMSYFCLTVLDSVLTTKLLTEYCAVWKNDRKFRTLHQESNRSLENGIRKLRHKLPNAHGATKRVLT</sequence>
<dbReference type="Proteomes" id="UP001372834">
    <property type="component" value="Unassembled WGS sequence"/>
</dbReference>
<dbReference type="EMBL" id="JAWJWE010000006">
    <property type="protein sequence ID" value="KAK6633106.1"/>
    <property type="molecule type" value="Genomic_DNA"/>
</dbReference>
<proteinExistence type="predicted"/>
<accession>A0AAN8S7B3</accession>
<organism evidence="1 2">
    <name type="scientific">Polyplax serrata</name>
    <name type="common">Common mouse louse</name>
    <dbReference type="NCBI Taxonomy" id="468196"/>
    <lineage>
        <taxon>Eukaryota</taxon>
        <taxon>Metazoa</taxon>
        <taxon>Ecdysozoa</taxon>
        <taxon>Arthropoda</taxon>
        <taxon>Hexapoda</taxon>
        <taxon>Insecta</taxon>
        <taxon>Pterygota</taxon>
        <taxon>Neoptera</taxon>
        <taxon>Paraneoptera</taxon>
        <taxon>Psocodea</taxon>
        <taxon>Troctomorpha</taxon>
        <taxon>Phthiraptera</taxon>
        <taxon>Anoplura</taxon>
        <taxon>Polyplacidae</taxon>
        <taxon>Polyplax</taxon>
    </lineage>
</organism>
<evidence type="ECO:0000313" key="1">
    <source>
        <dbReference type="EMBL" id="KAK6633106.1"/>
    </source>
</evidence>
<comment type="caution">
    <text evidence="1">The sequence shown here is derived from an EMBL/GenBank/DDBJ whole genome shotgun (WGS) entry which is preliminary data.</text>
</comment>